<feature type="transmembrane region" description="Helical" evidence="2">
    <location>
        <begin position="45"/>
        <end position="63"/>
    </location>
</feature>
<evidence type="ECO:0000256" key="1">
    <source>
        <dbReference type="SAM" id="MobiDB-lite"/>
    </source>
</evidence>
<evidence type="ECO:0000313" key="4">
    <source>
        <dbReference type="Proteomes" id="UP001596156"/>
    </source>
</evidence>
<organism evidence="3 4">
    <name type="scientific">Streptomyces fimbriatus</name>
    <dbReference type="NCBI Taxonomy" id="68197"/>
    <lineage>
        <taxon>Bacteria</taxon>
        <taxon>Bacillati</taxon>
        <taxon>Actinomycetota</taxon>
        <taxon>Actinomycetes</taxon>
        <taxon>Kitasatosporales</taxon>
        <taxon>Streptomycetaceae</taxon>
        <taxon>Streptomyces</taxon>
    </lineage>
</organism>
<protein>
    <submittedName>
        <fullName evidence="3">Uncharacterized protein</fullName>
    </submittedName>
</protein>
<keyword evidence="4" id="KW-1185">Reference proteome</keyword>
<comment type="caution">
    <text evidence="3">The sequence shown here is derived from an EMBL/GenBank/DDBJ whole genome shotgun (WGS) entry which is preliminary data.</text>
</comment>
<feature type="compositionally biased region" description="Basic and acidic residues" evidence="1">
    <location>
        <begin position="154"/>
        <end position="174"/>
    </location>
</feature>
<dbReference type="EMBL" id="JBHSKL010000036">
    <property type="protein sequence ID" value="MFC5227897.1"/>
    <property type="molecule type" value="Genomic_DNA"/>
</dbReference>
<feature type="compositionally biased region" description="Gly residues" evidence="1">
    <location>
        <begin position="135"/>
        <end position="153"/>
    </location>
</feature>
<dbReference type="RefSeq" id="WP_344645134.1">
    <property type="nucleotide sequence ID" value="NZ_BAAASS010000013.1"/>
</dbReference>
<accession>A0ABW0DEP6</accession>
<feature type="region of interest" description="Disordered" evidence="1">
    <location>
        <begin position="123"/>
        <end position="174"/>
    </location>
</feature>
<evidence type="ECO:0000313" key="3">
    <source>
        <dbReference type="EMBL" id="MFC5227897.1"/>
    </source>
</evidence>
<keyword evidence="2" id="KW-0812">Transmembrane</keyword>
<feature type="transmembrane region" description="Helical" evidence="2">
    <location>
        <begin position="7"/>
        <end position="25"/>
    </location>
</feature>
<evidence type="ECO:0000256" key="2">
    <source>
        <dbReference type="SAM" id="Phobius"/>
    </source>
</evidence>
<feature type="transmembrane region" description="Helical" evidence="2">
    <location>
        <begin position="75"/>
        <end position="95"/>
    </location>
</feature>
<dbReference type="Proteomes" id="UP001596156">
    <property type="component" value="Unassembled WGS sequence"/>
</dbReference>
<gene>
    <name evidence="3" type="ORF">ACFPN6_25655</name>
</gene>
<name>A0ABW0DEP6_STRFI</name>
<proteinExistence type="predicted"/>
<keyword evidence="2" id="KW-1133">Transmembrane helix</keyword>
<keyword evidence="2" id="KW-0472">Membrane</keyword>
<sequence>MALVPTGIRVCAAAAPVLLLPYGVFRPIDGRDGEHGPGLARNVGHTLLFVGFVLLGVLIVGLHRLVRGAAGRTRLAAHAAAAAGSFGVGCFPWVILGDPFADLGDAAPLPKALEPVEPVGSLLPPAGAGLDERSGSGGGTGPHRIATGGGPGAEGKEGDGLRAGRRDYRSASVS</sequence>
<reference evidence="4" key="1">
    <citation type="journal article" date="2019" name="Int. J. Syst. Evol. Microbiol.">
        <title>The Global Catalogue of Microorganisms (GCM) 10K type strain sequencing project: providing services to taxonomists for standard genome sequencing and annotation.</title>
        <authorList>
            <consortium name="The Broad Institute Genomics Platform"/>
            <consortium name="The Broad Institute Genome Sequencing Center for Infectious Disease"/>
            <person name="Wu L."/>
            <person name="Ma J."/>
        </authorList>
    </citation>
    <scope>NUCLEOTIDE SEQUENCE [LARGE SCALE GENOMIC DNA]</scope>
    <source>
        <strain evidence="4">CCM 8479</strain>
    </source>
</reference>